<dbReference type="EMBL" id="FOES01000013">
    <property type="protein sequence ID" value="SEQ41090.1"/>
    <property type="molecule type" value="Genomic_DNA"/>
</dbReference>
<keyword evidence="1" id="KW-0472">Membrane</keyword>
<feature type="transmembrane region" description="Helical" evidence="1">
    <location>
        <begin position="181"/>
        <end position="202"/>
    </location>
</feature>
<keyword evidence="1" id="KW-0812">Transmembrane</keyword>
<dbReference type="STRING" id="571933.SAMN05216362_11314"/>
<feature type="transmembrane region" description="Helical" evidence="1">
    <location>
        <begin position="40"/>
        <end position="58"/>
    </location>
</feature>
<evidence type="ECO:0000256" key="1">
    <source>
        <dbReference type="SAM" id="Phobius"/>
    </source>
</evidence>
<keyword evidence="3" id="KW-1185">Reference proteome</keyword>
<proteinExistence type="predicted"/>
<keyword evidence="1" id="KW-1133">Transmembrane helix</keyword>
<feature type="transmembrane region" description="Helical" evidence="1">
    <location>
        <begin position="70"/>
        <end position="95"/>
    </location>
</feature>
<organism evidence="2 3">
    <name type="scientific">Piscibacillus halophilus</name>
    <dbReference type="NCBI Taxonomy" id="571933"/>
    <lineage>
        <taxon>Bacteria</taxon>
        <taxon>Bacillati</taxon>
        <taxon>Bacillota</taxon>
        <taxon>Bacilli</taxon>
        <taxon>Bacillales</taxon>
        <taxon>Bacillaceae</taxon>
        <taxon>Piscibacillus</taxon>
    </lineage>
</organism>
<feature type="transmembrane region" description="Helical" evidence="1">
    <location>
        <begin position="214"/>
        <end position="234"/>
    </location>
</feature>
<evidence type="ECO:0000313" key="2">
    <source>
        <dbReference type="EMBL" id="SEQ41090.1"/>
    </source>
</evidence>
<sequence>MVNHQQRESLAKLYMMIITLGGWAIIIGAFTQLHPTPDSLFILLLLIFFLGITEYYPFPVWKGFTTINFPIIFIILIMYGLSMTIVVYSMIVLVVNLLHKRPIRSILFNPAQLVISVFITYIFVTSIYSIDELAFTSNRLDGIMTYLTFLIFFYVINNLLVDIVLWLRPQPYTFENWKHKLISESASGAFSFLYGIILYVLGNQNRGSADVFSFFFFFSPLIAMALIGSSFVRLNTEKNRLKRMFRLTRNLNTYMLKDGFAQSMTELKDFMNCDEVSLLIKSDDWNIAFPSNYLSISREIEHQLENMKTMVSYEQKPGELKGPLSHLFTKDMRSFIYVPLRMDHEIARLYFVTD</sequence>
<dbReference type="OrthoDB" id="9781904at2"/>
<feature type="transmembrane region" description="Helical" evidence="1">
    <location>
        <begin position="142"/>
        <end position="160"/>
    </location>
</feature>
<dbReference type="Proteomes" id="UP000199427">
    <property type="component" value="Unassembled WGS sequence"/>
</dbReference>
<feature type="transmembrane region" description="Helical" evidence="1">
    <location>
        <begin position="107"/>
        <end position="130"/>
    </location>
</feature>
<dbReference type="RefSeq" id="WP_091773447.1">
    <property type="nucleotide sequence ID" value="NZ_CAESCL010000033.1"/>
</dbReference>
<accession>A0A1H9FT39</accession>
<evidence type="ECO:0000313" key="3">
    <source>
        <dbReference type="Proteomes" id="UP000199427"/>
    </source>
</evidence>
<dbReference type="AlphaFoldDB" id="A0A1H9FT39"/>
<protein>
    <submittedName>
        <fullName evidence="2">Uncharacterized protein</fullName>
    </submittedName>
</protein>
<feature type="transmembrane region" description="Helical" evidence="1">
    <location>
        <begin position="13"/>
        <end position="33"/>
    </location>
</feature>
<gene>
    <name evidence="2" type="ORF">SAMN05216362_11314</name>
</gene>
<reference evidence="2 3" key="1">
    <citation type="submission" date="2016-10" db="EMBL/GenBank/DDBJ databases">
        <authorList>
            <person name="de Groot N.N."/>
        </authorList>
    </citation>
    <scope>NUCLEOTIDE SEQUENCE [LARGE SCALE GENOMIC DNA]</scope>
    <source>
        <strain evidence="2 3">DSM 21633</strain>
    </source>
</reference>
<name>A0A1H9FT39_9BACI</name>